<protein>
    <submittedName>
        <fullName evidence="1">Uncharacterized protein</fullName>
    </submittedName>
</protein>
<dbReference type="EMBL" id="LAZR01059852">
    <property type="protein sequence ID" value="KKK66919.1"/>
    <property type="molecule type" value="Genomic_DNA"/>
</dbReference>
<dbReference type="AlphaFoldDB" id="A0A0F8ZKJ7"/>
<proteinExistence type="predicted"/>
<feature type="non-terminal residue" evidence="1">
    <location>
        <position position="1"/>
    </location>
</feature>
<reference evidence="1" key="1">
    <citation type="journal article" date="2015" name="Nature">
        <title>Complex archaea that bridge the gap between prokaryotes and eukaryotes.</title>
        <authorList>
            <person name="Spang A."/>
            <person name="Saw J.H."/>
            <person name="Jorgensen S.L."/>
            <person name="Zaremba-Niedzwiedzka K."/>
            <person name="Martijn J."/>
            <person name="Lind A.E."/>
            <person name="van Eijk R."/>
            <person name="Schleper C."/>
            <person name="Guy L."/>
            <person name="Ettema T.J."/>
        </authorList>
    </citation>
    <scope>NUCLEOTIDE SEQUENCE</scope>
</reference>
<accession>A0A0F8ZKJ7</accession>
<comment type="caution">
    <text evidence="1">The sequence shown here is derived from an EMBL/GenBank/DDBJ whole genome shotgun (WGS) entry which is preliminary data.</text>
</comment>
<organism evidence="1">
    <name type="scientific">marine sediment metagenome</name>
    <dbReference type="NCBI Taxonomy" id="412755"/>
    <lineage>
        <taxon>unclassified sequences</taxon>
        <taxon>metagenomes</taxon>
        <taxon>ecological metagenomes</taxon>
    </lineage>
</organism>
<name>A0A0F8ZKJ7_9ZZZZ</name>
<sequence length="122" mass="12967">LMDELETPAQAAVRAEARVARAAEREAVYAAAAPARAAEAKARAERRHADNAIQTCQDRLNERYRLTGGVSFEFGGTNYGSKGYGGLVVGIGTAHSGPIRFKCALDNRSGSWTITAAKVTAR</sequence>
<gene>
    <name evidence="1" type="ORF">LCGC14_2959290</name>
</gene>
<evidence type="ECO:0000313" key="1">
    <source>
        <dbReference type="EMBL" id="KKK66919.1"/>
    </source>
</evidence>